<keyword evidence="4" id="KW-1185">Reference proteome</keyword>
<dbReference type="Gene3D" id="3.30.2140.10">
    <property type="entry name" value="Arylamine N-acetyltransferase"/>
    <property type="match status" value="1"/>
</dbReference>
<evidence type="ECO:0000256" key="1">
    <source>
        <dbReference type="ARBA" id="ARBA00006547"/>
    </source>
</evidence>
<sequence length="279" mass="30212">MSTSTWGGNEVDLGAYLARIGVAGRGGGVRADLATLTALHQRHMAAFPFENLEILLGRPVLLGIKALQDKMVARRRGGYCYEQNLLFAAVLERVGFRVTGLGARIRMGGDTLRPATHMALKVAADDGVWLCDVGFGGEGLLEPLPLEDGARARQGEWTFGLAREGQDVHVLRSLHPDGWFDLYAFGPEERFPVDYTVLNHYVSTHPHSPFVSRAVVQQTGPELRRSLLGPVLSAARPDGSVTQREVPVGELAGLLAREFRIELTGAEAATLARVYSSGT</sequence>
<dbReference type="Pfam" id="PF00797">
    <property type="entry name" value="Acetyltransf_2"/>
    <property type="match status" value="1"/>
</dbReference>
<name>A0ABW0Z4E9_9ACTN</name>
<evidence type="ECO:0000313" key="4">
    <source>
        <dbReference type="Proteomes" id="UP001596083"/>
    </source>
</evidence>
<dbReference type="PRINTS" id="PR01543">
    <property type="entry name" value="ANATRNSFRASE"/>
</dbReference>
<comment type="caution">
    <text evidence="3">The sequence shown here is derived from an EMBL/GenBank/DDBJ whole genome shotgun (WGS) entry which is preliminary data.</text>
</comment>
<dbReference type="Proteomes" id="UP001596083">
    <property type="component" value="Unassembled WGS sequence"/>
</dbReference>
<dbReference type="RefSeq" id="WP_390320040.1">
    <property type="nucleotide sequence ID" value="NZ_JBHSPB010000019.1"/>
</dbReference>
<evidence type="ECO:0000313" key="3">
    <source>
        <dbReference type="EMBL" id="MFC5723680.1"/>
    </source>
</evidence>
<dbReference type="InterPro" id="IPR038765">
    <property type="entry name" value="Papain-like_cys_pep_sf"/>
</dbReference>
<comment type="similarity">
    <text evidence="1 2">Belongs to the arylamine N-acetyltransferase family.</text>
</comment>
<dbReference type="InterPro" id="IPR001447">
    <property type="entry name" value="Arylamine_N-AcTrfase"/>
</dbReference>
<reference evidence="4" key="1">
    <citation type="journal article" date="2019" name="Int. J. Syst. Evol. Microbiol.">
        <title>The Global Catalogue of Microorganisms (GCM) 10K type strain sequencing project: providing services to taxonomists for standard genome sequencing and annotation.</title>
        <authorList>
            <consortium name="The Broad Institute Genomics Platform"/>
            <consortium name="The Broad Institute Genome Sequencing Center for Infectious Disease"/>
            <person name="Wu L."/>
            <person name="Ma J."/>
        </authorList>
    </citation>
    <scope>NUCLEOTIDE SEQUENCE [LARGE SCALE GENOMIC DNA]</scope>
    <source>
        <strain evidence="4">CGMCC 4.7304</strain>
    </source>
</reference>
<dbReference type="Gene3D" id="2.40.128.150">
    <property type="entry name" value="Cysteine proteinases"/>
    <property type="match status" value="1"/>
</dbReference>
<organism evidence="3 4">
    <name type="scientific">Streptomyces gamaensis</name>
    <dbReference type="NCBI Taxonomy" id="1763542"/>
    <lineage>
        <taxon>Bacteria</taxon>
        <taxon>Bacillati</taxon>
        <taxon>Actinomycetota</taxon>
        <taxon>Actinomycetes</taxon>
        <taxon>Kitasatosporales</taxon>
        <taxon>Streptomycetaceae</taxon>
        <taxon>Streptomyces</taxon>
    </lineage>
</organism>
<accession>A0ABW0Z4E9</accession>
<dbReference type="PANTHER" id="PTHR11786:SF0">
    <property type="entry name" value="ARYLAMINE N-ACETYLTRANSFERASE 4-RELATED"/>
    <property type="match status" value="1"/>
</dbReference>
<proteinExistence type="inferred from homology"/>
<dbReference type="PANTHER" id="PTHR11786">
    <property type="entry name" value="N-HYDROXYARYLAMINE O-ACETYLTRANSFERASE"/>
    <property type="match status" value="1"/>
</dbReference>
<protein>
    <submittedName>
        <fullName evidence="3">Arylamine N-acetyltransferase</fullName>
    </submittedName>
</protein>
<evidence type="ECO:0000256" key="2">
    <source>
        <dbReference type="RuleBase" id="RU003452"/>
    </source>
</evidence>
<dbReference type="SUPFAM" id="SSF54001">
    <property type="entry name" value="Cysteine proteinases"/>
    <property type="match status" value="1"/>
</dbReference>
<gene>
    <name evidence="3" type="ORF">ACFP1Z_26300</name>
</gene>
<dbReference type="EMBL" id="JBHSPB010000019">
    <property type="protein sequence ID" value="MFC5723680.1"/>
    <property type="molecule type" value="Genomic_DNA"/>
</dbReference>